<dbReference type="RefSeq" id="WP_283445595.1">
    <property type="nucleotide sequence ID" value="NZ_FXUL01000041.1"/>
</dbReference>
<protein>
    <recommendedName>
        <fullName evidence="3">DUF3703 domain-containing protein</fullName>
    </recommendedName>
</protein>
<organism evidence="1 2">
    <name type="scientific">Noviherbaspirillum suwonense</name>
    <dbReference type="NCBI Taxonomy" id="1224511"/>
    <lineage>
        <taxon>Bacteria</taxon>
        <taxon>Pseudomonadati</taxon>
        <taxon>Pseudomonadota</taxon>
        <taxon>Betaproteobacteria</taxon>
        <taxon>Burkholderiales</taxon>
        <taxon>Oxalobacteraceae</taxon>
        <taxon>Noviherbaspirillum</taxon>
    </lineage>
</organism>
<accession>A0ABY1QWV2</accession>
<comment type="caution">
    <text evidence="1">The sequence shown here is derived from an EMBL/GenBank/DDBJ whole genome shotgun (WGS) entry which is preliminary data.</text>
</comment>
<dbReference type="Pfam" id="PF12487">
    <property type="entry name" value="DUF3703"/>
    <property type="match status" value="1"/>
</dbReference>
<dbReference type="EMBL" id="FXUL01000041">
    <property type="protein sequence ID" value="SMP81024.1"/>
    <property type="molecule type" value="Genomic_DNA"/>
</dbReference>
<name>A0ABY1QWV2_9BURK</name>
<evidence type="ECO:0000313" key="1">
    <source>
        <dbReference type="EMBL" id="SMP81024.1"/>
    </source>
</evidence>
<reference evidence="1 2" key="1">
    <citation type="submission" date="2017-05" db="EMBL/GenBank/DDBJ databases">
        <authorList>
            <person name="Varghese N."/>
            <person name="Submissions S."/>
        </authorList>
    </citation>
    <scope>NUCLEOTIDE SEQUENCE [LARGE SCALE GENOMIC DNA]</scope>
    <source>
        <strain evidence="1 2">DSM 26001</strain>
    </source>
</reference>
<dbReference type="Proteomes" id="UP001158049">
    <property type="component" value="Unassembled WGS sequence"/>
</dbReference>
<keyword evidence="2" id="KW-1185">Reference proteome</keyword>
<evidence type="ECO:0000313" key="2">
    <source>
        <dbReference type="Proteomes" id="UP001158049"/>
    </source>
</evidence>
<proteinExistence type="predicted"/>
<evidence type="ECO:0008006" key="3">
    <source>
        <dbReference type="Google" id="ProtNLM"/>
    </source>
</evidence>
<sequence>MTPALKDAFEREMAEAKRLYRADRQDHAFKHLETAHVLGQRHVIPHIRTHWLMLEIGLRPRSAVEVFGQAVRIVLGALASTVGVVPVGSTGGTDIGMFKRLPIAVEIAHIVDER</sequence>
<gene>
    <name evidence="1" type="ORF">SAMN06295970_1415</name>
</gene>
<dbReference type="InterPro" id="IPR022172">
    <property type="entry name" value="DUF3703"/>
</dbReference>